<evidence type="ECO:0000259" key="7">
    <source>
        <dbReference type="Pfam" id="PF01850"/>
    </source>
</evidence>
<dbReference type="InterPro" id="IPR002716">
    <property type="entry name" value="PIN_dom"/>
</dbReference>
<dbReference type="InterPro" id="IPR050556">
    <property type="entry name" value="Type_II_TA_system_RNase"/>
</dbReference>
<dbReference type="PANTHER" id="PTHR33653">
    <property type="entry name" value="RIBONUCLEASE VAPC2"/>
    <property type="match status" value="1"/>
</dbReference>
<dbReference type="SUPFAM" id="SSF88723">
    <property type="entry name" value="PIN domain-like"/>
    <property type="match status" value="1"/>
</dbReference>
<dbReference type="Gene3D" id="3.40.50.1010">
    <property type="entry name" value="5'-nuclease"/>
    <property type="match status" value="1"/>
</dbReference>
<dbReference type="AlphaFoldDB" id="A0A0F9DPZ3"/>
<keyword evidence="3" id="KW-0479">Metal-binding</keyword>
<comment type="similarity">
    <text evidence="6">Belongs to the PINc/VapC protein family.</text>
</comment>
<accession>A0A0F9DPZ3</accession>
<organism evidence="8">
    <name type="scientific">marine sediment metagenome</name>
    <dbReference type="NCBI Taxonomy" id="412755"/>
    <lineage>
        <taxon>unclassified sequences</taxon>
        <taxon>metagenomes</taxon>
        <taxon>ecological metagenomes</taxon>
    </lineage>
</organism>
<dbReference type="GO" id="GO:0046872">
    <property type="term" value="F:metal ion binding"/>
    <property type="evidence" value="ECO:0007669"/>
    <property type="project" value="UniProtKB-KW"/>
</dbReference>
<name>A0A0F9DPZ3_9ZZZZ</name>
<dbReference type="PANTHER" id="PTHR33653:SF1">
    <property type="entry name" value="RIBONUCLEASE VAPC2"/>
    <property type="match status" value="1"/>
</dbReference>
<dbReference type="InterPro" id="IPR029060">
    <property type="entry name" value="PIN-like_dom_sf"/>
</dbReference>
<evidence type="ECO:0000256" key="4">
    <source>
        <dbReference type="ARBA" id="ARBA00022801"/>
    </source>
</evidence>
<dbReference type="GO" id="GO:0016787">
    <property type="term" value="F:hydrolase activity"/>
    <property type="evidence" value="ECO:0007669"/>
    <property type="project" value="UniProtKB-KW"/>
</dbReference>
<comment type="caution">
    <text evidence="8">The sequence shown here is derived from an EMBL/GenBank/DDBJ whole genome shotgun (WGS) entry which is preliminary data.</text>
</comment>
<dbReference type="Pfam" id="PF01850">
    <property type="entry name" value="PIN"/>
    <property type="match status" value="1"/>
</dbReference>
<dbReference type="CDD" id="cd09881">
    <property type="entry name" value="PIN_VapC4-5_FitB-like"/>
    <property type="match status" value="1"/>
</dbReference>
<keyword evidence="5" id="KW-0460">Magnesium</keyword>
<keyword evidence="2" id="KW-0540">Nuclease</keyword>
<protein>
    <recommendedName>
        <fullName evidence="7">PIN domain-containing protein</fullName>
    </recommendedName>
</protein>
<evidence type="ECO:0000313" key="8">
    <source>
        <dbReference type="EMBL" id="KKL55846.1"/>
    </source>
</evidence>
<evidence type="ECO:0000256" key="6">
    <source>
        <dbReference type="ARBA" id="ARBA00038093"/>
    </source>
</evidence>
<comment type="cofactor">
    <cofactor evidence="1">
        <name>Mg(2+)</name>
        <dbReference type="ChEBI" id="CHEBI:18420"/>
    </cofactor>
</comment>
<dbReference type="EMBL" id="LAZR01030692">
    <property type="protein sequence ID" value="KKL55846.1"/>
    <property type="molecule type" value="Genomic_DNA"/>
</dbReference>
<evidence type="ECO:0000256" key="1">
    <source>
        <dbReference type="ARBA" id="ARBA00001946"/>
    </source>
</evidence>
<gene>
    <name evidence="8" type="ORF">LCGC14_2251330</name>
</gene>
<evidence type="ECO:0000256" key="3">
    <source>
        <dbReference type="ARBA" id="ARBA00022723"/>
    </source>
</evidence>
<proteinExistence type="inferred from homology"/>
<sequence>MILLDTPACIDYLNGNKELKKIIEDQGDMIHITSITIYEMNIGFERTKRKISEQRYKQLYKPWLEFIRSMEIYSLGYKEAEKAAEIYDLLESQGHRLDDNDILIAGIMLTNGIQEIITKNIKHFERIEGIEIIEY</sequence>
<keyword evidence="4" id="KW-0378">Hydrolase</keyword>
<reference evidence="8" key="1">
    <citation type="journal article" date="2015" name="Nature">
        <title>Complex archaea that bridge the gap between prokaryotes and eukaryotes.</title>
        <authorList>
            <person name="Spang A."/>
            <person name="Saw J.H."/>
            <person name="Jorgensen S.L."/>
            <person name="Zaremba-Niedzwiedzka K."/>
            <person name="Martijn J."/>
            <person name="Lind A.E."/>
            <person name="van Eijk R."/>
            <person name="Schleper C."/>
            <person name="Guy L."/>
            <person name="Ettema T.J."/>
        </authorList>
    </citation>
    <scope>NUCLEOTIDE SEQUENCE</scope>
</reference>
<evidence type="ECO:0000256" key="2">
    <source>
        <dbReference type="ARBA" id="ARBA00022722"/>
    </source>
</evidence>
<feature type="domain" description="PIN" evidence="7">
    <location>
        <begin position="2"/>
        <end position="128"/>
    </location>
</feature>
<dbReference type="GO" id="GO:0004518">
    <property type="term" value="F:nuclease activity"/>
    <property type="evidence" value="ECO:0007669"/>
    <property type="project" value="UniProtKB-KW"/>
</dbReference>
<evidence type="ECO:0000256" key="5">
    <source>
        <dbReference type="ARBA" id="ARBA00022842"/>
    </source>
</evidence>